<evidence type="ECO:0000313" key="1">
    <source>
        <dbReference type="EMBL" id="KKM73841.1"/>
    </source>
</evidence>
<dbReference type="AlphaFoldDB" id="A0A0F9KGI7"/>
<comment type="caution">
    <text evidence="1">The sequence shown here is derived from an EMBL/GenBank/DDBJ whole genome shotgun (WGS) entry which is preliminary data.</text>
</comment>
<proteinExistence type="predicted"/>
<protein>
    <submittedName>
        <fullName evidence="1">Uncharacterized protein</fullName>
    </submittedName>
</protein>
<organism evidence="1">
    <name type="scientific">marine sediment metagenome</name>
    <dbReference type="NCBI Taxonomy" id="412755"/>
    <lineage>
        <taxon>unclassified sequences</taxon>
        <taxon>metagenomes</taxon>
        <taxon>ecological metagenomes</taxon>
    </lineage>
</organism>
<accession>A0A0F9KGI7</accession>
<sequence>MQLKSQSKAPHQQDKMDVNKLIISKEEAKKCFSDDLISLFIDTGKPITNFFGIDVCVTNEDIGKDGIAFKYPVIKEIETVLGLRIEQIAWMKQYFKEHMLSFDPPKEFIDQKLRECFSKQEDNQNG</sequence>
<gene>
    <name evidence="1" type="ORF">LCGC14_1406270</name>
</gene>
<reference evidence="1" key="1">
    <citation type="journal article" date="2015" name="Nature">
        <title>Complex archaea that bridge the gap between prokaryotes and eukaryotes.</title>
        <authorList>
            <person name="Spang A."/>
            <person name="Saw J.H."/>
            <person name="Jorgensen S.L."/>
            <person name="Zaremba-Niedzwiedzka K."/>
            <person name="Martijn J."/>
            <person name="Lind A.E."/>
            <person name="van Eijk R."/>
            <person name="Schleper C."/>
            <person name="Guy L."/>
            <person name="Ettema T.J."/>
        </authorList>
    </citation>
    <scope>NUCLEOTIDE SEQUENCE</scope>
</reference>
<dbReference type="EMBL" id="LAZR01009235">
    <property type="protein sequence ID" value="KKM73841.1"/>
    <property type="molecule type" value="Genomic_DNA"/>
</dbReference>
<name>A0A0F9KGI7_9ZZZZ</name>